<dbReference type="InterPro" id="IPR048958">
    <property type="entry name" value="Polysacc_lyase_14"/>
</dbReference>
<evidence type="ECO:0000256" key="21">
    <source>
        <dbReference type="PROSITE-ProRule" id="PRU00409"/>
    </source>
</evidence>
<keyword evidence="12 21" id="KW-0547">Nucleotide-binding</keyword>
<comment type="similarity">
    <text evidence="4">In the N-terminal section; belongs to the GARS family.</text>
</comment>
<evidence type="ECO:0000256" key="22">
    <source>
        <dbReference type="SAM" id="MobiDB-lite"/>
    </source>
</evidence>
<dbReference type="HAMAP" id="MF_00741">
    <property type="entry name" value="AIRS"/>
    <property type="match status" value="1"/>
</dbReference>
<evidence type="ECO:0000256" key="17">
    <source>
        <dbReference type="ARBA" id="ARBA00031908"/>
    </source>
</evidence>
<dbReference type="STRING" id="1054147.F4PN81"/>
<dbReference type="InterPro" id="IPR037123">
    <property type="entry name" value="PRibGlycinamide_synth_C_sf"/>
</dbReference>
<dbReference type="CDD" id="cd02196">
    <property type="entry name" value="PurM"/>
    <property type="match status" value="1"/>
</dbReference>
<dbReference type="Gene3D" id="2.60.120.200">
    <property type="match status" value="1"/>
</dbReference>
<dbReference type="SMART" id="SM01210">
    <property type="entry name" value="GARS_C"/>
    <property type="match status" value="1"/>
</dbReference>
<keyword evidence="13" id="KW-0658">Purine biosynthesis</keyword>
<evidence type="ECO:0000256" key="10">
    <source>
        <dbReference type="ARBA" id="ARBA00022598"/>
    </source>
</evidence>
<dbReference type="InterPro" id="IPR004733">
    <property type="entry name" value="PurM_cligase"/>
</dbReference>
<dbReference type="UniPathway" id="UPA00074">
    <property type="reaction ID" value="UER00125"/>
</dbReference>
<keyword evidence="14 21" id="KW-0067">ATP-binding</keyword>
<dbReference type="OrthoDB" id="2018833at2759"/>
<dbReference type="Gene3D" id="3.30.470.20">
    <property type="entry name" value="ATP-grasp fold, B domain"/>
    <property type="match status" value="1"/>
</dbReference>
<keyword evidence="9" id="KW-0963">Cytoplasm</keyword>
<evidence type="ECO:0000256" key="5">
    <source>
        <dbReference type="ARBA" id="ARBA00010280"/>
    </source>
</evidence>
<dbReference type="SUPFAM" id="SSF52440">
    <property type="entry name" value="PreATP-grasp domain"/>
    <property type="match status" value="1"/>
</dbReference>
<evidence type="ECO:0000256" key="4">
    <source>
        <dbReference type="ARBA" id="ARBA00007423"/>
    </source>
</evidence>
<evidence type="ECO:0000256" key="6">
    <source>
        <dbReference type="ARBA" id="ARBA00013047"/>
    </source>
</evidence>
<evidence type="ECO:0000256" key="1">
    <source>
        <dbReference type="ARBA" id="ARBA00004496"/>
    </source>
</evidence>
<evidence type="ECO:0000256" key="16">
    <source>
        <dbReference type="ARBA" id="ARBA00023268"/>
    </source>
</evidence>
<evidence type="ECO:0000256" key="23">
    <source>
        <dbReference type="SAM" id="Phobius"/>
    </source>
</evidence>
<dbReference type="Pfam" id="PF02844">
    <property type="entry name" value="GARS_N"/>
    <property type="match status" value="1"/>
</dbReference>
<dbReference type="GeneID" id="14875485"/>
<reference evidence="26" key="1">
    <citation type="journal article" date="2011" name="Genome Res.">
        <title>Phylogeny-wide analysis of social amoeba genomes highlights ancient origins for complex intercellular communication.</title>
        <authorList>
            <person name="Heidel A.J."/>
            <person name="Lawal H.M."/>
            <person name="Felder M."/>
            <person name="Schilde C."/>
            <person name="Helps N.R."/>
            <person name="Tunggal B."/>
            <person name="Rivero F."/>
            <person name="John U."/>
            <person name="Schleicher M."/>
            <person name="Eichinger L."/>
            <person name="Platzer M."/>
            <person name="Noegel A.A."/>
            <person name="Schaap P."/>
            <person name="Gloeckner G."/>
        </authorList>
    </citation>
    <scope>NUCLEOTIDE SEQUENCE [LARGE SCALE GENOMIC DNA]</scope>
    <source>
        <strain evidence="26">SH3</strain>
    </source>
</reference>
<feature type="compositionally biased region" description="Low complexity" evidence="22">
    <location>
        <begin position="69"/>
        <end position="78"/>
    </location>
</feature>
<name>F4PN81_CACFS</name>
<evidence type="ECO:0000256" key="12">
    <source>
        <dbReference type="ARBA" id="ARBA00022741"/>
    </source>
</evidence>
<dbReference type="PANTHER" id="PTHR10520:SF12">
    <property type="entry name" value="TRIFUNCTIONAL PURINE BIOSYNTHETIC PROTEIN ADENOSINE-3"/>
    <property type="match status" value="1"/>
</dbReference>
<keyword evidence="26" id="KW-1185">Reference proteome</keyword>
<dbReference type="PROSITE" id="PS50975">
    <property type="entry name" value="ATP_GRASP"/>
    <property type="match status" value="1"/>
</dbReference>
<keyword evidence="23" id="KW-0812">Transmembrane</keyword>
<dbReference type="NCBIfam" id="TIGR00878">
    <property type="entry name" value="purM"/>
    <property type="match status" value="1"/>
</dbReference>
<keyword evidence="16" id="KW-0511">Multifunctional enzyme</keyword>
<evidence type="ECO:0000256" key="18">
    <source>
        <dbReference type="ARBA" id="ARBA00032931"/>
    </source>
</evidence>
<dbReference type="Pfam" id="PF00586">
    <property type="entry name" value="AIRS"/>
    <property type="match status" value="1"/>
</dbReference>
<dbReference type="InterPro" id="IPR000115">
    <property type="entry name" value="PRibGlycinamide_synth"/>
</dbReference>
<keyword evidence="15" id="KW-0464">Manganese</keyword>
<keyword evidence="10 25" id="KW-0436">Ligase</keyword>
<dbReference type="InterPro" id="IPR011761">
    <property type="entry name" value="ATP-grasp"/>
</dbReference>
<feature type="region of interest" description="Disordered" evidence="22">
    <location>
        <begin position="65"/>
        <end position="87"/>
    </location>
</feature>
<dbReference type="InterPro" id="IPR036676">
    <property type="entry name" value="PurM-like_C_sf"/>
</dbReference>
<dbReference type="InterPro" id="IPR013815">
    <property type="entry name" value="ATP_grasp_subdomain_1"/>
</dbReference>
<dbReference type="InterPro" id="IPR036921">
    <property type="entry name" value="PurM-like_N_sf"/>
</dbReference>
<dbReference type="SMART" id="SM01209">
    <property type="entry name" value="GARS_A"/>
    <property type="match status" value="1"/>
</dbReference>
<keyword evidence="23" id="KW-0472">Membrane</keyword>
<evidence type="ECO:0000256" key="11">
    <source>
        <dbReference type="ARBA" id="ARBA00022723"/>
    </source>
</evidence>
<dbReference type="InterPro" id="IPR016188">
    <property type="entry name" value="PurM-like_N"/>
</dbReference>
<evidence type="ECO:0000313" key="26">
    <source>
        <dbReference type="Proteomes" id="UP000007797"/>
    </source>
</evidence>
<dbReference type="Pfam" id="PF02769">
    <property type="entry name" value="AIRS_C"/>
    <property type="match status" value="1"/>
</dbReference>
<comment type="similarity">
    <text evidence="5">Belongs to the AIR synthase family.</text>
</comment>
<dbReference type="Proteomes" id="UP000007797">
    <property type="component" value="Unassembled WGS sequence"/>
</dbReference>
<comment type="catalytic activity">
    <reaction evidence="20">
        <text>2-formamido-N(1)-(5-O-phospho-beta-D-ribosyl)acetamidine + ATP = 5-amino-1-(5-phospho-beta-D-ribosyl)imidazole + ADP + phosphate + H(+)</text>
        <dbReference type="Rhea" id="RHEA:23032"/>
        <dbReference type="ChEBI" id="CHEBI:15378"/>
        <dbReference type="ChEBI" id="CHEBI:30616"/>
        <dbReference type="ChEBI" id="CHEBI:43474"/>
        <dbReference type="ChEBI" id="CHEBI:137981"/>
        <dbReference type="ChEBI" id="CHEBI:147287"/>
        <dbReference type="ChEBI" id="CHEBI:456216"/>
        <dbReference type="EC" id="6.3.3.1"/>
    </reaction>
</comment>
<dbReference type="GO" id="GO:0046872">
    <property type="term" value="F:metal ion binding"/>
    <property type="evidence" value="ECO:0007669"/>
    <property type="project" value="UniProtKB-KW"/>
</dbReference>
<dbReference type="SUPFAM" id="SSF55326">
    <property type="entry name" value="PurM N-terminal domain-like"/>
    <property type="match status" value="1"/>
</dbReference>
<dbReference type="GO" id="GO:0004641">
    <property type="term" value="F:phosphoribosylformylglycinamidine cyclo-ligase activity"/>
    <property type="evidence" value="ECO:0007669"/>
    <property type="project" value="UniProtKB-EC"/>
</dbReference>
<dbReference type="GO" id="GO:0005829">
    <property type="term" value="C:cytosol"/>
    <property type="evidence" value="ECO:0007669"/>
    <property type="project" value="TreeGrafter"/>
</dbReference>
<dbReference type="PANTHER" id="PTHR10520">
    <property type="entry name" value="TRIFUNCTIONAL PURINE BIOSYNTHETIC PROTEIN ADENOSINE-3-RELATED"/>
    <property type="match status" value="1"/>
</dbReference>
<dbReference type="Gene3D" id="3.30.1490.20">
    <property type="entry name" value="ATP-grasp fold, A domain"/>
    <property type="match status" value="1"/>
</dbReference>
<dbReference type="GO" id="GO:0004637">
    <property type="term" value="F:phosphoribosylamine-glycine ligase activity"/>
    <property type="evidence" value="ECO:0007669"/>
    <property type="project" value="UniProtKB-EC"/>
</dbReference>
<dbReference type="NCBIfam" id="TIGR00877">
    <property type="entry name" value="purD"/>
    <property type="match status" value="1"/>
</dbReference>
<evidence type="ECO:0000256" key="2">
    <source>
        <dbReference type="ARBA" id="ARBA00004686"/>
    </source>
</evidence>
<evidence type="ECO:0000256" key="13">
    <source>
        <dbReference type="ARBA" id="ARBA00022755"/>
    </source>
</evidence>
<evidence type="ECO:0000256" key="9">
    <source>
        <dbReference type="ARBA" id="ARBA00022490"/>
    </source>
</evidence>
<dbReference type="FunFam" id="3.30.1330.10:FF:000001">
    <property type="entry name" value="Phosphoribosylformylglycinamidine cyclo-ligase"/>
    <property type="match status" value="1"/>
</dbReference>
<organism evidence="25 26">
    <name type="scientific">Cavenderia fasciculata</name>
    <name type="common">Slime mold</name>
    <name type="synonym">Dictyostelium fasciculatum</name>
    <dbReference type="NCBI Taxonomy" id="261658"/>
    <lineage>
        <taxon>Eukaryota</taxon>
        <taxon>Amoebozoa</taxon>
        <taxon>Evosea</taxon>
        <taxon>Eumycetozoa</taxon>
        <taxon>Dictyostelia</taxon>
        <taxon>Acytosteliales</taxon>
        <taxon>Cavenderiaceae</taxon>
        <taxon>Cavenderia</taxon>
    </lineage>
</organism>
<dbReference type="KEGG" id="dfa:DFA_05064"/>
<dbReference type="GO" id="GO:0046084">
    <property type="term" value="P:adenine biosynthetic process"/>
    <property type="evidence" value="ECO:0007669"/>
    <property type="project" value="TreeGrafter"/>
</dbReference>
<evidence type="ECO:0000256" key="15">
    <source>
        <dbReference type="ARBA" id="ARBA00023211"/>
    </source>
</evidence>
<feature type="domain" description="ATP-grasp" evidence="24">
    <location>
        <begin position="460"/>
        <end position="671"/>
    </location>
</feature>
<evidence type="ECO:0000256" key="7">
    <source>
        <dbReference type="ARBA" id="ARBA00013255"/>
    </source>
</evidence>
<dbReference type="Pfam" id="PF01071">
    <property type="entry name" value="GARS_A"/>
    <property type="match status" value="1"/>
</dbReference>
<protein>
    <recommendedName>
        <fullName evidence="8">Phosphoribosylformylglycinamidine cyclo-ligase</fullName>
        <ecNumber evidence="6">6.3.3.1</ecNumber>
        <ecNumber evidence="7">6.3.4.13</ecNumber>
    </recommendedName>
    <alternativeName>
        <fullName evidence="18">AIR synthase</fullName>
    </alternativeName>
    <alternativeName>
        <fullName evidence="19">AIRS</fullName>
    </alternativeName>
    <alternativeName>
        <fullName evidence="17">Phosphoribosyl-aminoimidazole synthetase</fullName>
    </alternativeName>
</protein>
<feature type="transmembrane region" description="Helical" evidence="23">
    <location>
        <begin position="44"/>
        <end position="62"/>
    </location>
</feature>
<evidence type="ECO:0000259" key="24">
    <source>
        <dbReference type="PROSITE" id="PS50975"/>
    </source>
</evidence>
<evidence type="ECO:0000313" key="25">
    <source>
        <dbReference type="EMBL" id="EGG22934.1"/>
    </source>
</evidence>
<dbReference type="GO" id="GO:0005524">
    <property type="term" value="F:ATP binding"/>
    <property type="evidence" value="ECO:0007669"/>
    <property type="project" value="UniProtKB-UniRule"/>
</dbReference>
<gene>
    <name evidence="25" type="primary">purD</name>
    <name evidence="25" type="ORF">DFA_05064</name>
</gene>
<accession>F4PN81</accession>
<dbReference type="SUPFAM" id="SSF56059">
    <property type="entry name" value="Glutathione synthetase ATP-binding domain-like"/>
    <property type="match status" value="1"/>
</dbReference>
<dbReference type="RefSeq" id="XP_004360785.1">
    <property type="nucleotide sequence ID" value="XM_004360728.1"/>
</dbReference>
<dbReference type="Gene3D" id="3.30.1330.10">
    <property type="entry name" value="PurM-like, N-terminal domain"/>
    <property type="match status" value="1"/>
</dbReference>
<evidence type="ECO:0000256" key="20">
    <source>
        <dbReference type="ARBA" id="ARBA00049057"/>
    </source>
</evidence>
<comment type="pathway">
    <text evidence="2">Purine metabolism; IMP biosynthesis via de novo pathway; 5-amino-1-(5-phospho-D-ribosyl)imidazole from N(2)-formyl-N(1)-(5-phospho-D-ribosyl)glycinamide: step 2/2.</text>
</comment>
<dbReference type="FunFam" id="3.90.650.10:FF:000011">
    <property type="entry name" value="Phosphoribosylformylglycinamidine cyclo-ligase"/>
    <property type="match status" value="1"/>
</dbReference>
<dbReference type="EC" id="6.3.3.1" evidence="6"/>
<comment type="subcellular location">
    <subcellularLocation>
        <location evidence="1">Cytoplasm</location>
    </subcellularLocation>
</comment>
<evidence type="ECO:0000256" key="3">
    <source>
        <dbReference type="ARBA" id="ARBA00005174"/>
    </source>
</evidence>
<comment type="pathway">
    <text evidence="3">Purine metabolism; IMP biosynthesis via de novo pathway; N(1)-(5-phospho-D-ribosyl)glycinamide from 5-phospho-alpha-D-ribose 1-diphosphate: step 2/2.</text>
</comment>
<dbReference type="InterPro" id="IPR020560">
    <property type="entry name" value="PRibGlycinamide_synth_C-dom"/>
</dbReference>
<dbReference type="FunFam" id="3.30.1490.20:FF:000006">
    <property type="entry name" value="phosphoribosylamine--glycine ligase, chloroplastic-like"/>
    <property type="match status" value="1"/>
</dbReference>
<keyword evidence="11" id="KW-0479">Metal-binding</keyword>
<dbReference type="EC" id="6.3.4.13" evidence="7"/>
<dbReference type="Gene3D" id="3.90.650.10">
    <property type="entry name" value="PurM-like C-terminal domain"/>
    <property type="match status" value="1"/>
</dbReference>
<dbReference type="InterPro" id="IPR011054">
    <property type="entry name" value="Rudment_hybrid_motif"/>
</dbReference>
<dbReference type="SUPFAM" id="SSF51246">
    <property type="entry name" value="Rudiment single hybrid motif"/>
    <property type="match status" value="1"/>
</dbReference>
<dbReference type="AlphaFoldDB" id="F4PN81"/>
<dbReference type="Gene3D" id="3.40.50.20">
    <property type="match status" value="1"/>
</dbReference>
<proteinExistence type="inferred from homology"/>
<dbReference type="InterPro" id="IPR020562">
    <property type="entry name" value="PRibGlycinamide_synth_N"/>
</dbReference>
<keyword evidence="23" id="KW-1133">Transmembrane helix</keyword>
<dbReference type="Gene3D" id="3.90.600.10">
    <property type="entry name" value="Phosphoribosylglycinamide synthetase, C-terminal domain"/>
    <property type="match status" value="1"/>
</dbReference>
<dbReference type="GO" id="GO:0006189">
    <property type="term" value="P:'de novo' IMP biosynthetic process"/>
    <property type="evidence" value="ECO:0007669"/>
    <property type="project" value="UniProtKB-UniPathway"/>
</dbReference>
<dbReference type="SUPFAM" id="SSF56042">
    <property type="entry name" value="PurM C-terminal domain-like"/>
    <property type="match status" value="1"/>
</dbReference>
<dbReference type="InterPro" id="IPR020561">
    <property type="entry name" value="PRibGlycinamid_synth_ATP-grasp"/>
</dbReference>
<evidence type="ECO:0000256" key="8">
    <source>
        <dbReference type="ARBA" id="ARBA00020367"/>
    </source>
</evidence>
<dbReference type="Pfam" id="PF21294">
    <property type="entry name" value="Polysacc_lyase_14"/>
    <property type="match status" value="1"/>
</dbReference>
<evidence type="ECO:0000256" key="14">
    <source>
        <dbReference type="ARBA" id="ARBA00022840"/>
    </source>
</evidence>
<evidence type="ECO:0000256" key="19">
    <source>
        <dbReference type="ARBA" id="ARBA00033093"/>
    </source>
</evidence>
<dbReference type="InterPro" id="IPR016185">
    <property type="entry name" value="PreATP-grasp_dom_sf"/>
</dbReference>
<dbReference type="InterPro" id="IPR010918">
    <property type="entry name" value="PurM-like_C_dom"/>
</dbReference>
<dbReference type="Pfam" id="PF02843">
    <property type="entry name" value="GARS_C"/>
    <property type="match status" value="1"/>
</dbReference>
<dbReference type="EMBL" id="GL883008">
    <property type="protein sequence ID" value="EGG22934.1"/>
    <property type="molecule type" value="Genomic_DNA"/>
</dbReference>
<sequence>MDSYSDDSDDYPYIKTNHHSTQISIKLESRSREDHTPPFKSIEFILVVAVIVVAVTVGVVVGRKKSKDNNSNSSSSSSGDTPNIPPATNITSINLSVKELVEQWEMSKSWNIVHMTYGKDLITLVDNDTAFRAKYPAGSYKPSATPRGGFGWYSSPESVFASNVSCFSFRVRFPTGFNYVKGGKLPGLWIGETGANGGTHIDDGSSVRIMWRAVGSSEVYLYVPSDQLPAFYQLPGYVDTGDTGDSVWRGSFQYVTGTEWNNITLSVAMNTFAANGTANYDGYLAVQINGVKQSYNQMKWIGVKDKLINGLMMQSFFGGSDTSWASPTDQYVDYSQFTMVTSFPWNREMLDNIIVIGSGSREHAIAWKLLKSKKVNKIYMVPGNGSITTSNGRINNAPNVAINAESIANFSKEVNASMVVVGPEVPLVDGLADDLKRKGVPCFGPSRAAAEIEGSKCFSKAFMHRHGIPTAAFQSFTKYEDAVGYVESVGHNVVIKASGCAAGKGVLIPADKKEAIAALKRVMVDKEFGSAGDEVVVEQFIDGDEVSVMCFSDGYTVTVMPPAQDHKRALDGDKGANTGGMGAYSPAPFVTDRRAGASASGFGPRIDAIVETVLKPTINGMRREGRPFVDAYAKGREIVGVERFPQSDSLMLFQAGTTVVQAPDHTSRLVTSGGRVLSTTALAADLEAAIRAAYVGVAAVSFEGMQFRKDIGHRAITYLANKRSAETGTSGVSYSESGVDIERGDAVVDNIAPMAKTTNRSGCVSDLGGFGALFDVKAAGFKDPILVSGTDGVGTKLKIAQEVNRHQDIGIDLVAMCVNDVLVQGAEPLFFLDYFATGRIHVDVATQVIGGIARGCKESGCALIGGETAEMPGMYRDGEYDLAGFAVGAVERDQMLPRNIRPGNILLGLASSGVHSNGYSLVRYLIEKKSGLVKEGDSSNSVYLQKAPFEPTKTLGETLLTPTKLYVLSCLAAIKNGGVNGLAHITGGGITENLPRVLPDGMNAHVDIGSWNILPVFQWLNEIGKMDSLELLRTFNCGIGMVLIVEKEKVEQITSLLQHHNETVYQIGTIQSSSNKSEKPKVIYQ</sequence>